<keyword evidence="2" id="KW-1185">Reference proteome</keyword>
<dbReference type="Pfam" id="PF05489">
    <property type="entry name" value="Phage_tail_X"/>
    <property type="match status" value="1"/>
</dbReference>
<sequence length="69" mass="7247">MRVFANQGDTLDLLCWRHLGETDGVVEAALALNPGLAELGAVLPIGTPVDLPDLAPSAPLSADLIQLWD</sequence>
<comment type="caution">
    <text evidence="1">The sequence shown here is derived from an EMBL/GenBank/DDBJ whole genome shotgun (WGS) entry which is preliminary data.</text>
</comment>
<proteinExistence type="predicted"/>
<organism evidence="1 2">
    <name type="scientific">Lysobacter arvi</name>
    <dbReference type="NCBI Taxonomy" id="3038776"/>
    <lineage>
        <taxon>Bacteria</taxon>
        <taxon>Pseudomonadati</taxon>
        <taxon>Pseudomonadota</taxon>
        <taxon>Gammaproteobacteria</taxon>
        <taxon>Lysobacterales</taxon>
        <taxon>Lysobacteraceae</taxon>
        <taxon>Lysobacter</taxon>
    </lineage>
</organism>
<gene>
    <name evidence="1" type="ORF">P8609_05355</name>
</gene>
<evidence type="ECO:0000313" key="1">
    <source>
        <dbReference type="EMBL" id="MDR0182400.1"/>
    </source>
</evidence>
<reference evidence="1 2" key="1">
    <citation type="submission" date="2023-04" db="EMBL/GenBank/DDBJ databases">
        <title>Lysobacter sp. strain UC isolated from soil sample.</title>
        <authorList>
            <person name="Choksket S."/>
            <person name="Harshvardhan F."/>
            <person name="Rana R."/>
            <person name="Patil P.B."/>
            <person name="Korpole S."/>
        </authorList>
    </citation>
    <scope>NUCLEOTIDE SEQUENCE [LARGE SCALE GENOMIC DNA]</scope>
    <source>
        <strain evidence="1 2">UC</strain>
    </source>
</reference>
<dbReference type="InterPro" id="IPR008861">
    <property type="entry name" value="GpX-like"/>
</dbReference>
<dbReference type="RefSeq" id="WP_309261543.1">
    <property type="nucleotide sequence ID" value="NZ_JARUHG010000001.1"/>
</dbReference>
<accession>A0ABU1CBB0</accession>
<name>A0ABU1CBB0_9GAMM</name>
<evidence type="ECO:0000313" key="2">
    <source>
        <dbReference type="Proteomes" id="UP001233535"/>
    </source>
</evidence>
<protein>
    <submittedName>
        <fullName evidence="1">Tail protein X</fullName>
    </submittedName>
</protein>
<dbReference type="Proteomes" id="UP001233535">
    <property type="component" value="Unassembled WGS sequence"/>
</dbReference>
<dbReference type="EMBL" id="JARUHG010000001">
    <property type="protein sequence ID" value="MDR0182400.1"/>
    <property type="molecule type" value="Genomic_DNA"/>
</dbReference>